<organism evidence="1">
    <name type="scientific">Rhizophora mucronata</name>
    <name type="common">Asiatic mangrove</name>
    <dbReference type="NCBI Taxonomy" id="61149"/>
    <lineage>
        <taxon>Eukaryota</taxon>
        <taxon>Viridiplantae</taxon>
        <taxon>Streptophyta</taxon>
        <taxon>Embryophyta</taxon>
        <taxon>Tracheophyta</taxon>
        <taxon>Spermatophyta</taxon>
        <taxon>Magnoliopsida</taxon>
        <taxon>eudicotyledons</taxon>
        <taxon>Gunneridae</taxon>
        <taxon>Pentapetalae</taxon>
        <taxon>rosids</taxon>
        <taxon>fabids</taxon>
        <taxon>Malpighiales</taxon>
        <taxon>Rhizophoraceae</taxon>
        <taxon>Rhizophora</taxon>
    </lineage>
</organism>
<accession>A0A2P2JLX1</accession>
<name>A0A2P2JLX1_RHIMU</name>
<proteinExistence type="predicted"/>
<evidence type="ECO:0000313" key="1">
    <source>
        <dbReference type="EMBL" id="MBW94464.1"/>
    </source>
</evidence>
<reference evidence="1" key="1">
    <citation type="submission" date="2018-02" db="EMBL/GenBank/DDBJ databases">
        <title>Rhizophora mucronata_Transcriptome.</title>
        <authorList>
            <person name="Meera S.P."/>
            <person name="Sreeshan A."/>
            <person name="Augustine A."/>
        </authorList>
    </citation>
    <scope>NUCLEOTIDE SEQUENCE</scope>
    <source>
        <tissue evidence="1">Leaf</tissue>
    </source>
</reference>
<dbReference type="EMBL" id="GGEC01013981">
    <property type="protein sequence ID" value="MBW94464.1"/>
    <property type="molecule type" value="Transcribed_RNA"/>
</dbReference>
<dbReference type="AlphaFoldDB" id="A0A2P2JLX1"/>
<protein>
    <submittedName>
        <fullName evidence="1">Uncharacterized protein</fullName>
    </submittedName>
</protein>
<sequence length="35" mass="4151">MDRMPVHKKVFGLILAESPFFWFKSQIMLHASMVQ</sequence>